<dbReference type="Gene3D" id="3.40.50.970">
    <property type="match status" value="2"/>
</dbReference>
<comment type="similarity">
    <text evidence="5">Belongs to the transketolase family.</text>
</comment>
<dbReference type="GO" id="GO:0005737">
    <property type="term" value="C:cytoplasm"/>
    <property type="evidence" value="ECO:0007669"/>
    <property type="project" value="UniProtKB-ARBA"/>
</dbReference>
<name>A0A1M2VNQ6_TRAPU</name>
<keyword evidence="6" id="KW-0408">Iron</keyword>
<evidence type="ECO:0000256" key="5">
    <source>
        <dbReference type="ARBA" id="ARBA00007131"/>
    </source>
</evidence>
<proteinExistence type="inferred from homology"/>
<accession>A0A1M2VNQ6</accession>
<protein>
    <recommendedName>
        <fullName evidence="7">Transketolase-like pyrimidine-binding domain-containing protein</fullName>
    </recommendedName>
</protein>
<dbReference type="CDD" id="cd11069">
    <property type="entry name" value="CYP_FUM15-like"/>
    <property type="match status" value="1"/>
</dbReference>
<dbReference type="SUPFAM" id="SSF52518">
    <property type="entry name" value="Thiamin diphosphate-binding fold (THDP-binding)"/>
    <property type="match status" value="2"/>
</dbReference>
<keyword evidence="6" id="KW-0479">Metal-binding</keyword>
<evidence type="ECO:0000256" key="6">
    <source>
        <dbReference type="PIRSR" id="PIRSR602401-1"/>
    </source>
</evidence>
<dbReference type="InterPro" id="IPR009014">
    <property type="entry name" value="Transketo_C/PFOR_II"/>
</dbReference>
<comment type="caution">
    <text evidence="8">The sequence shown here is derived from an EMBL/GenBank/DDBJ whole genome shotgun (WGS) entry which is preliminary data.</text>
</comment>
<dbReference type="Pfam" id="PF02779">
    <property type="entry name" value="Transket_pyr"/>
    <property type="match status" value="1"/>
</dbReference>
<comment type="cofactor">
    <cofactor evidence="2">
        <name>Co(2+)</name>
        <dbReference type="ChEBI" id="CHEBI:48828"/>
    </cofactor>
</comment>
<dbReference type="GO" id="GO:0004497">
    <property type="term" value="F:monooxygenase activity"/>
    <property type="evidence" value="ECO:0007669"/>
    <property type="project" value="InterPro"/>
</dbReference>
<dbReference type="GO" id="GO:0005506">
    <property type="term" value="F:iron ion binding"/>
    <property type="evidence" value="ECO:0007669"/>
    <property type="project" value="InterPro"/>
</dbReference>
<dbReference type="InterPro" id="IPR051157">
    <property type="entry name" value="PDH/Transketolase"/>
</dbReference>
<dbReference type="PANTHER" id="PTHR43825:SF1">
    <property type="entry name" value="TRANSKETOLASE-LIKE PYRIMIDINE-BINDING DOMAIN-CONTAINING PROTEIN"/>
    <property type="match status" value="1"/>
</dbReference>
<comment type="cofactor">
    <cofactor evidence="4">
        <name>thiamine diphosphate</name>
        <dbReference type="ChEBI" id="CHEBI:58937"/>
    </cofactor>
</comment>
<dbReference type="GO" id="GO:0020037">
    <property type="term" value="F:heme binding"/>
    <property type="evidence" value="ECO:0007669"/>
    <property type="project" value="InterPro"/>
</dbReference>
<dbReference type="Gene3D" id="1.10.630.10">
    <property type="entry name" value="Cytochrome P450"/>
    <property type="match status" value="1"/>
</dbReference>
<dbReference type="InterPro" id="IPR005475">
    <property type="entry name" value="Transketolase-like_Pyr-bd"/>
</dbReference>
<dbReference type="Pfam" id="PF02780">
    <property type="entry name" value="Transketolase_C"/>
    <property type="match status" value="1"/>
</dbReference>
<dbReference type="GO" id="GO:0006091">
    <property type="term" value="P:generation of precursor metabolites and energy"/>
    <property type="evidence" value="ECO:0007669"/>
    <property type="project" value="UniProtKB-ARBA"/>
</dbReference>
<dbReference type="InterPro" id="IPR036396">
    <property type="entry name" value="Cyt_P450_sf"/>
</dbReference>
<comment type="cofactor">
    <cofactor evidence="3">
        <name>Mg(2+)</name>
        <dbReference type="ChEBI" id="CHEBI:18420"/>
    </cofactor>
</comment>
<dbReference type="Pfam" id="PF00456">
    <property type="entry name" value="Transketolase_N"/>
    <property type="match status" value="1"/>
</dbReference>
<evidence type="ECO:0000259" key="7">
    <source>
        <dbReference type="SMART" id="SM00861"/>
    </source>
</evidence>
<dbReference type="GO" id="GO:0016705">
    <property type="term" value="F:oxidoreductase activity, acting on paired donors, with incorporation or reduction of molecular oxygen"/>
    <property type="evidence" value="ECO:0007669"/>
    <property type="project" value="InterPro"/>
</dbReference>
<comment type="cofactor">
    <cofactor evidence="6">
        <name>heme</name>
        <dbReference type="ChEBI" id="CHEBI:30413"/>
    </cofactor>
</comment>
<evidence type="ECO:0000256" key="1">
    <source>
        <dbReference type="ARBA" id="ARBA00001936"/>
    </source>
</evidence>
<dbReference type="Gene3D" id="3.40.50.920">
    <property type="match status" value="1"/>
</dbReference>
<dbReference type="STRING" id="154538.A0A1M2VNQ6"/>
<dbReference type="InterPro" id="IPR029061">
    <property type="entry name" value="THDP-binding"/>
</dbReference>
<evidence type="ECO:0000313" key="8">
    <source>
        <dbReference type="EMBL" id="OJT09203.1"/>
    </source>
</evidence>
<keyword evidence="6" id="KW-0349">Heme</keyword>
<gene>
    <name evidence="8" type="ORF">TRAPUB_14349</name>
</gene>
<keyword evidence="9" id="KW-1185">Reference proteome</keyword>
<dbReference type="InterPro" id="IPR001128">
    <property type="entry name" value="Cyt_P450"/>
</dbReference>
<dbReference type="SUPFAM" id="SSF48264">
    <property type="entry name" value="Cytochrome P450"/>
    <property type="match status" value="1"/>
</dbReference>
<sequence>MAGTDAKFPIDMSKLQKLTLDPSKPQLTAEQRAALKNNVQIMRDAIVLFTATGAARGVSGHTGGAFDTVPEVNMLLSLINHSDNYVPILFDEAGHRVATQYLLSAMEGAIPYEHLLHYREANSKLPGHPELGLTPGVKFSSGRLGHVWPWVNGIALANRDKTVFLLGSDGSQQEGNDAEAARLAVAQNLNVKLIIDDNDVTIAGHPSEYMKGYDLAKTLSGHGLKVVTVQGEDLDSLWAGLCEILAHKGPAAVIAKRKMAPGVADIEGTTHGHDVIPVKSAIKYLASRGYPDEMAANILNNIKPNAVPYLYVGSSKENGANRVVFGEAVNLVLDKLSKEEAAKKVMVIDSDLEGSTGLKAIHQKHPEVFVPSGIMERGNFSAAAGFGFDKDKFGVFSTFSAFLEMVISEVTMARLNFCNVLCHFSHSGVDEMADNTCHFGINSFFADNGLADTQSWLYFPADPAQMTAVISRVFFDRGVRFVFSTRSKVPWILKEDGSRFYDENYEFVPGKDEVIAEGTDGYVVSYGDMLYRSWDAVLRVRKEGLNVGLINKPTLNLVDEQIIQKIGKTPFVLVVESLNQKTGLGSKFGTWLLERQLTPRYGYMGTNKEGCGGLTEQIPHQGLDPQFQVRGTAGRTAYARDMSAILIIFSALFLYGVWQVVRNYFVPSALDNIPGPKSSSLISGNAAQMFDRDNAAFLRMLKDTYGPITKFHSFLGARWLHVYDVKAMHTILVKDHELYSRGESTNTSTHLILGPGLLATEGLRHKRQRKMLNPVFSAAHMRNMTPFFHEIVGKLREAIDNRVAAGAKEIDIAGWMSRTALELVGQGGLGHSFDPLTEETTDEYPEAVKALVPTFNTLGFAQTILPFVKYMGPTWLRRKMLDLVPLSNVQRLKNITDLMHERSVEIYKERKTAALRGEESMLNQVAGGKDVMSVLLKANLEADDEDRLPDEELIAQMSTFILAGVDTTSNALARILHLLALNPSVQDKLRTELVEAQAQYGERLPYNELSQLPYMDAVCRETMRIHTPVSFVLREARENTKIPVTEPIRGVDGTMITEVAVPKGTTIFLNTHACNGNKALWGEDAEEWKPERWLSPLPRSLEEARIPGIYANLMTFGAGSFSCIGFKFSQLEMKVVLSTLVRSFKFDLPEKPITWNFSGVNFPTMDGPDKSKPELFLKIQRVEE</sequence>
<dbReference type="InterPro" id="IPR033248">
    <property type="entry name" value="Transketolase_C"/>
</dbReference>
<dbReference type="Pfam" id="PF00067">
    <property type="entry name" value="p450"/>
    <property type="match status" value="1"/>
</dbReference>
<evidence type="ECO:0000256" key="2">
    <source>
        <dbReference type="ARBA" id="ARBA00001941"/>
    </source>
</evidence>
<comment type="cofactor">
    <cofactor evidence="1">
        <name>Mn(2+)</name>
        <dbReference type="ChEBI" id="CHEBI:29035"/>
    </cofactor>
</comment>
<dbReference type="PANTHER" id="PTHR43825">
    <property type="entry name" value="PYRUVATE DEHYDROGENASE E1 COMPONENT"/>
    <property type="match status" value="1"/>
</dbReference>
<dbReference type="AlphaFoldDB" id="A0A1M2VNQ6"/>
<dbReference type="PRINTS" id="PR00463">
    <property type="entry name" value="EP450I"/>
</dbReference>
<organism evidence="8 9">
    <name type="scientific">Trametes pubescens</name>
    <name type="common">White-rot fungus</name>
    <dbReference type="NCBI Taxonomy" id="154538"/>
    <lineage>
        <taxon>Eukaryota</taxon>
        <taxon>Fungi</taxon>
        <taxon>Dikarya</taxon>
        <taxon>Basidiomycota</taxon>
        <taxon>Agaricomycotina</taxon>
        <taxon>Agaricomycetes</taxon>
        <taxon>Polyporales</taxon>
        <taxon>Polyporaceae</taxon>
        <taxon>Trametes</taxon>
    </lineage>
</organism>
<dbReference type="PRINTS" id="PR00385">
    <property type="entry name" value="P450"/>
</dbReference>
<dbReference type="InterPro" id="IPR002401">
    <property type="entry name" value="Cyt_P450_E_grp-I"/>
</dbReference>
<evidence type="ECO:0000313" key="9">
    <source>
        <dbReference type="Proteomes" id="UP000184267"/>
    </source>
</evidence>
<dbReference type="SUPFAM" id="SSF52922">
    <property type="entry name" value="TK C-terminal domain-like"/>
    <property type="match status" value="1"/>
</dbReference>
<feature type="binding site" description="axial binding residue" evidence="6">
    <location>
        <position position="1123"/>
    </location>
    <ligand>
        <name>heme</name>
        <dbReference type="ChEBI" id="CHEBI:30413"/>
    </ligand>
    <ligandPart>
        <name>Fe</name>
        <dbReference type="ChEBI" id="CHEBI:18248"/>
    </ligandPart>
</feature>
<evidence type="ECO:0000256" key="4">
    <source>
        <dbReference type="ARBA" id="ARBA00001964"/>
    </source>
</evidence>
<feature type="domain" description="Transketolase-like pyrimidine-binding" evidence="7">
    <location>
        <begin position="323"/>
        <end position="492"/>
    </location>
</feature>
<dbReference type="EMBL" id="MNAD01000967">
    <property type="protein sequence ID" value="OJT09203.1"/>
    <property type="molecule type" value="Genomic_DNA"/>
</dbReference>
<dbReference type="OrthoDB" id="10267175at2759"/>
<dbReference type="Proteomes" id="UP000184267">
    <property type="component" value="Unassembled WGS sequence"/>
</dbReference>
<dbReference type="InterPro" id="IPR005474">
    <property type="entry name" value="Transketolase_N"/>
</dbReference>
<dbReference type="SMART" id="SM00861">
    <property type="entry name" value="Transket_pyr"/>
    <property type="match status" value="1"/>
</dbReference>
<evidence type="ECO:0000256" key="3">
    <source>
        <dbReference type="ARBA" id="ARBA00001946"/>
    </source>
</evidence>
<reference evidence="8 9" key="1">
    <citation type="submission" date="2016-10" db="EMBL/GenBank/DDBJ databases">
        <title>Genome sequence of the basidiomycete white-rot fungus Trametes pubescens.</title>
        <authorList>
            <person name="Makela M.R."/>
            <person name="Granchi Z."/>
            <person name="Peng M."/>
            <person name="De Vries R.P."/>
            <person name="Grigoriev I."/>
            <person name="Riley R."/>
            <person name="Hilden K."/>
        </authorList>
    </citation>
    <scope>NUCLEOTIDE SEQUENCE [LARGE SCALE GENOMIC DNA]</scope>
    <source>
        <strain evidence="8 9">FBCC735</strain>
    </source>
</reference>